<reference evidence="3" key="1">
    <citation type="journal article" date="2021" name="Sci. Rep.">
        <title>Diploid genomic architecture of Nitzschia inconspicua, an elite biomass production diatom.</title>
        <authorList>
            <person name="Oliver A."/>
            <person name="Podell S."/>
            <person name="Pinowska A."/>
            <person name="Traller J.C."/>
            <person name="Smith S.R."/>
            <person name="McClure R."/>
            <person name="Beliaev A."/>
            <person name="Bohutskyi P."/>
            <person name="Hill E.A."/>
            <person name="Rabines A."/>
            <person name="Zheng H."/>
            <person name="Allen L.Z."/>
            <person name="Kuo A."/>
            <person name="Grigoriev I.V."/>
            <person name="Allen A.E."/>
            <person name="Hazlebeck D."/>
            <person name="Allen E.E."/>
        </authorList>
    </citation>
    <scope>NUCLEOTIDE SEQUENCE</scope>
    <source>
        <strain evidence="3">Hildebrandi</strain>
    </source>
</reference>
<accession>A0A9K3M0L6</accession>
<dbReference type="Proteomes" id="UP000693970">
    <property type="component" value="Unassembled WGS sequence"/>
</dbReference>
<evidence type="ECO:0000313" key="2">
    <source>
        <dbReference type="EMBL" id="KAG7337782.1"/>
    </source>
</evidence>
<dbReference type="OrthoDB" id="44400at2759"/>
<evidence type="ECO:0000313" key="4">
    <source>
        <dbReference type="Proteomes" id="UP000693970"/>
    </source>
</evidence>
<comment type="caution">
    <text evidence="3">The sequence shown here is derived from an EMBL/GenBank/DDBJ whole genome shotgun (WGS) entry which is preliminary data.</text>
</comment>
<proteinExistence type="predicted"/>
<dbReference type="AlphaFoldDB" id="A0A9K3M0L6"/>
<sequence length="310" mass="32482">MRLLSALILLCLPTYSAAFAPTQHASLSSPLFRQQATLVSEPESLHNLSDNVSSKLESLMEKADDLLLKRAMRFVNHAPIIVTLGTLLKQLESTKFGLDIAPSALNIAAPAGLGSIPTWIGYALPVVVVTQVAAVLRSSLAEDKDELSQEDISATAVSNFALARALQAPTTLNWAIAAVASGYYTRKHGKEDPKMANLSIQITSSLASVATVLGVAAKLPNLIPILQGQEHVTALVGLLGYLGLASREGNGTVKKVVNAAVIGGVLISKIASGALNASNLLRIDTIVTVATAYVAAISIDKARDAIMNDN</sequence>
<dbReference type="EMBL" id="JAGRRH010000074">
    <property type="protein sequence ID" value="KAG7337782.1"/>
    <property type="molecule type" value="Genomic_DNA"/>
</dbReference>
<organism evidence="3 4">
    <name type="scientific">Nitzschia inconspicua</name>
    <dbReference type="NCBI Taxonomy" id="303405"/>
    <lineage>
        <taxon>Eukaryota</taxon>
        <taxon>Sar</taxon>
        <taxon>Stramenopiles</taxon>
        <taxon>Ochrophyta</taxon>
        <taxon>Bacillariophyta</taxon>
        <taxon>Bacillariophyceae</taxon>
        <taxon>Bacillariophycidae</taxon>
        <taxon>Bacillariales</taxon>
        <taxon>Bacillariaceae</taxon>
        <taxon>Nitzschia</taxon>
    </lineage>
</organism>
<gene>
    <name evidence="3" type="ORF">IV203_017788</name>
    <name evidence="2" type="ORF">IV203_024878</name>
</gene>
<feature type="chain" id="PRO_5039882982" evidence="1">
    <location>
        <begin position="19"/>
        <end position="310"/>
    </location>
</feature>
<dbReference type="EMBL" id="JAGRRH010000003">
    <property type="protein sequence ID" value="KAG7371647.1"/>
    <property type="molecule type" value="Genomic_DNA"/>
</dbReference>
<protein>
    <submittedName>
        <fullName evidence="3">Uncharacterized protein</fullName>
    </submittedName>
</protein>
<evidence type="ECO:0000313" key="3">
    <source>
        <dbReference type="EMBL" id="KAG7371647.1"/>
    </source>
</evidence>
<feature type="signal peptide" evidence="1">
    <location>
        <begin position="1"/>
        <end position="18"/>
    </location>
</feature>
<keyword evidence="4" id="KW-1185">Reference proteome</keyword>
<name>A0A9K3M0L6_9STRA</name>
<keyword evidence="1" id="KW-0732">Signal</keyword>
<reference evidence="3" key="2">
    <citation type="submission" date="2021-04" db="EMBL/GenBank/DDBJ databases">
        <authorList>
            <person name="Podell S."/>
        </authorList>
    </citation>
    <scope>NUCLEOTIDE SEQUENCE</scope>
    <source>
        <strain evidence="3">Hildebrandi</strain>
    </source>
</reference>
<evidence type="ECO:0000256" key="1">
    <source>
        <dbReference type="SAM" id="SignalP"/>
    </source>
</evidence>